<dbReference type="PANTHER" id="PTHR48111">
    <property type="entry name" value="REGULATOR OF RPOS"/>
    <property type="match status" value="1"/>
</dbReference>
<keyword evidence="3" id="KW-0805">Transcription regulation</keyword>
<evidence type="ECO:0000256" key="4">
    <source>
        <dbReference type="ARBA" id="ARBA00023125"/>
    </source>
</evidence>
<dbReference type="SMART" id="SM00862">
    <property type="entry name" value="Trans_reg_C"/>
    <property type="match status" value="1"/>
</dbReference>
<dbReference type="InterPro" id="IPR016032">
    <property type="entry name" value="Sig_transdc_resp-reg_C-effctor"/>
</dbReference>
<proteinExistence type="predicted"/>
<keyword evidence="1" id="KW-0597">Phosphoprotein</keyword>
<accession>A0ABT9J2X0</accession>
<evidence type="ECO:0000256" key="6">
    <source>
        <dbReference type="PROSITE-ProRule" id="PRU01091"/>
    </source>
</evidence>
<evidence type="ECO:0000256" key="5">
    <source>
        <dbReference type="ARBA" id="ARBA00023163"/>
    </source>
</evidence>
<keyword evidence="4 6" id="KW-0238">DNA-binding</keyword>
<reference evidence="8 9" key="1">
    <citation type="submission" date="2023-08" db="EMBL/GenBank/DDBJ databases">
        <authorList>
            <person name="Park J.-S."/>
        </authorList>
    </citation>
    <scope>NUCLEOTIDE SEQUENCE [LARGE SCALE GENOMIC DNA]</scope>
    <source>
        <strain evidence="8 9">2205SS18-9</strain>
    </source>
</reference>
<keyword evidence="5" id="KW-0804">Transcription</keyword>
<dbReference type="Pfam" id="PF00486">
    <property type="entry name" value="Trans_reg_C"/>
    <property type="match status" value="1"/>
</dbReference>
<dbReference type="RefSeq" id="WP_305993275.1">
    <property type="nucleotide sequence ID" value="NZ_JAVAMP010000011.1"/>
</dbReference>
<organism evidence="8 9">
    <name type="scientific">Chengkuizengella axinellae</name>
    <dbReference type="NCBI Taxonomy" id="3064388"/>
    <lineage>
        <taxon>Bacteria</taxon>
        <taxon>Bacillati</taxon>
        <taxon>Bacillota</taxon>
        <taxon>Bacilli</taxon>
        <taxon>Bacillales</taxon>
        <taxon>Paenibacillaceae</taxon>
        <taxon>Chengkuizengella</taxon>
    </lineage>
</organism>
<dbReference type="CDD" id="cd00383">
    <property type="entry name" value="trans_reg_C"/>
    <property type="match status" value="1"/>
</dbReference>
<evidence type="ECO:0000313" key="8">
    <source>
        <dbReference type="EMBL" id="MDP5275964.1"/>
    </source>
</evidence>
<dbReference type="Proteomes" id="UP001231941">
    <property type="component" value="Unassembled WGS sequence"/>
</dbReference>
<dbReference type="InterPro" id="IPR039420">
    <property type="entry name" value="WalR-like"/>
</dbReference>
<evidence type="ECO:0000256" key="2">
    <source>
        <dbReference type="ARBA" id="ARBA00023012"/>
    </source>
</evidence>
<keyword evidence="2" id="KW-0902">Two-component regulatory system</keyword>
<comment type="caution">
    <text evidence="8">The sequence shown here is derived from an EMBL/GenBank/DDBJ whole genome shotgun (WGS) entry which is preliminary data.</text>
</comment>
<evidence type="ECO:0000256" key="3">
    <source>
        <dbReference type="ARBA" id="ARBA00023015"/>
    </source>
</evidence>
<name>A0ABT9J2X0_9BACL</name>
<evidence type="ECO:0000259" key="7">
    <source>
        <dbReference type="PROSITE" id="PS51755"/>
    </source>
</evidence>
<protein>
    <submittedName>
        <fullName evidence="8">Winged helix-turn-helix domain-containing protein</fullName>
    </submittedName>
</protein>
<dbReference type="Gene3D" id="1.10.10.10">
    <property type="entry name" value="Winged helix-like DNA-binding domain superfamily/Winged helix DNA-binding domain"/>
    <property type="match status" value="1"/>
</dbReference>
<sequence length="142" mass="16550">MNTKFLLEDGMCTAIDIERKSCLYPALGSFNAPFKGEGIENYNWTSLIVLYPDEKRMAIGKKMIDLTPTEFTIVRTLKEKQGRAVSRNELMDDIWGIDYLGNPKIVDVNMRRLRKKIEDNPSKPSWIKTVWGYGYKWCNNYK</sequence>
<feature type="DNA-binding region" description="OmpR/PhoB-type" evidence="6">
    <location>
        <begin position="39"/>
        <end position="139"/>
    </location>
</feature>
<dbReference type="InterPro" id="IPR001867">
    <property type="entry name" value="OmpR/PhoB-type_DNA-bd"/>
</dbReference>
<dbReference type="SUPFAM" id="SSF46894">
    <property type="entry name" value="C-terminal effector domain of the bipartite response regulators"/>
    <property type="match status" value="1"/>
</dbReference>
<dbReference type="EMBL" id="JAVAMP010000011">
    <property type="protein sequence ID" value="MDP5275964.1"/>
    <property type="molecule type" value="Genomic_DNA"/>
</dbReference>
<gene>
    <name evidence="8" type="ORF">Q5Y73_17840</name>
</gene>
<dbReference type="PANTHER" id="PTHR48111:SF40">
    <property type="entry name" value="PHOSPHATE REGULON TRANSCRIPTIONAL REGULATORY PROTEIN PHOB"/>
    <property type="match status" value="1"/>
</dbReference>
<feature type="domain" description="OmpR/PhoB-type" evidence="7">
    <location>
        <begin position="39"/>
        <end position="139"/>
    </location>
</feature>
<dbReference type="PROSITE" id="PS51755">
    <property type="entry name" value="OMPR_PHOB"/>
    <property type="match status" value="1"/>
</dbReference>
<evidence type="ECO:0000313" key="9">
    <source>
        <dbReference type="Proteomes" id="UP001231941"/>
    </source>
</evidence>
<evidence type="ECO:0000256" key="1">
    <source>
        <dbReference type="ARBA" id="ARBA00022553"/>
    </source>
</evidence>
<dbReference type="InterPro" id="IPR036388">
    <property type="entry name" value="WH-like_DNA-bd_sf"/>
</dbReference>
<keyword evidence="9" id="KW-1185">Reference proteome</keyword>